<reference evidence="3" key="1">
    <citation type="journal article" date="2012" name="Science">
        <title>The Paleozoic origin of enzymatic lignin decomposition reconstructed from 31 fungal genomes.</title>
        <authorList>
            <person name="Floudas D."/>
            <person name="Binder M."/>
            <person name="Riley R."/>
            <person name="Barry K."/>
            <person name="Blanchette R.A."/>
            <person name="Henrissat B."/>
            <person name="Martinez A.T."/>
            <person name="Otillar R."/>
            <person name="Spatafora J.W."/>
            <person name="Yadav J.S."/>
            <person name="Aerts A."/>
            <person name="Benoit I."/>
            <person name="Boyd A."/>
            <person name="Carlson A."/>
            <person name="Copeland A."/>
            <person name="Coutinho P.M."/>
            <person name="de Vries R.P."/>
            <person name="Ferreira P."/>
            <person name="Findley K."/>
            <person name="Foster B."/>
            <person name="Gaskell J."/>
            <person name="Glotzer D."/>
            <person name="Gorecki P."/>
            <person name="Heitman J."/>
            <person name="Hesse C."/>
            <person name="Hori C."/>
            <person name="Igarashi K."/>
            <person name="Jurgens J.A."/>
            <person name="Kallen N."/>
            <person name="Kersten P."/>
            <person name="Kohler A."/>
            <person name="Kuees U."/>
            <person name="Kumar T.K.A."/>
            <person name="Kuo A."/>
            <person name="LaButti K."/>
            <person name="Larrondo L.F."/>
            <person name="Lindquist E."/>
            <person name="Ling A."/>
            <person name="Lombard V."/>
            <person name="Lucas S."/>
            <person name="Lundell T."/>
            <person name="Martin R."/>
            <person name="McLaughlin D.J."/>
            <person name="Morgenstern I."/>
            <person name="Morin E."/>
            <person name="Murat C."/>
            <person name="Nagy L.G."/>
            <person name="Nolan M."/>
            <person name="Ohm R.A."/>
            <person name="Patyshakuliyeva A."/>
            <person name="Rokas A."/>
            <person name="Ruiz-Duenas F.J."/>
            <person name="Sabat G."/>
            <person name="Salamov A."/>
            <person name="Samejima M."/>
            <person name="Schmutz J."/>
            <person name="Slot J.C."/>
            <person name="St John F."/>
            <person name="Stenlid J."/>
            <person name="Sun H."/>
            <person name="Sun S."/>
            <person name="Syed K."/>
            <person name="Tsang A."/>
            <person name="Wiebenga A."/>
            <person name="Young D."/>
            <person name="Pisabarro A."/>
            <person name="Eastwood D.C."/>
            <person name="Martin F."/>
            <person name="Cullen D."/>
            <person name="Grigoriev I.V."/>
            <person name="Hibbett D.S."/>
        </authorList>
    </citation>
    <scope>NUCLEOTIDE SEQUENCE [LARGE SCALE GENOMIC DNA]</scope>
    <source>
        <strain evidence="3">TFB10046</strain>
    </source>
</reference>
<gene>
    <name evidence="2" type="ORF">AURDEDRAFT_178174</name>
</gene>
<dbReference type="AlphaFoldDB" id="J0L8P4"/>
<proteinExistence type="predicted"/>
<dbReference type="KEGG" id="adl:AURDEDRAFT_178174"/>
<feature type="compositionally biased region" description="Polar residues" evidence="1">
    <location>
        <begin position="1"/>
        <end position="16"/>
    </location>
</feature>
<protein>
    <submittedName>
        <fullName evidence="2">Uncharacterized protein</fullName>
    </submittedName>
</protein>
<sequence length="72" mass="7642">MAATNSWPSTAPTLTEETARAAKAAKVKQEPVAAVEYGTEPDTSDSYVNLTTPHLYVNMTVTGPAISEFPIT</sequence>
<feature type="non-terminal residue" evidence="2">
    <location>
        <position position="72"/>
    </location>
</feature>
<evidence type="ECO:0000313" key="2">
    <source>
        <dbReference type="EMBL" id="EJD32731.1"/>
    </source>
</evidence>
<evidence type="ECO:0000256" key="1">
    <source>
        <dbReference type="SAM" id="MobiDB-lite"/>
    </source>
</evidence>
<dbReference type="OrthoDB" id="2369050at2759"/>
<dbReference type="Proteomes" id="UP000006514">
    <property type="component" value="Unassembled WGS sequence"/>
</dbReference>
<keyword evidence="3" id="KW-1185">Reference proteome</keyword>
<accession>J0L8P4</accession>
<dbReference type="EMBL" id="JH688703">
    <property type="protein sequence ID" value="EJD32731.1"/>
    <property type="molecule type" value="Genomic_DNA"/>
</dbReference>
<feature type="region of interest" description="Disordered" evidence="1">
    <location>
        <begin position="1"/>
        <end position="22"/>
    </location>
</feature>
<name>J0L8P4_AURST</name>
<organism evidence="2 3">
    <name type="scientific">Auricularia subglabra (strain TFB-10046 / SS5)</name>
    <name type="common">White-rot fungus</name>
    <name type="synonym">Auricularia delicata (strain TFB10046)</name>
    <dbReference type="NCBI Taxonomy" id="717982"/>
    <lineage>
        <taxon>Eukaryota</taxon>
        <taxon>Fungi</taxon>
        <taxon>Dikarya</taxon>
        <taxon>Basidiomycota</taxon>
        <taxon>Agaricomycotina</taxon>
        <taxon>Agaricomycetes</taxon>
        <taxon>Auriculariales</taxon>
        <taxon>Auriculariaceae</taxon>
        <taxon>Auricularia</taxon>
    </lineage>
</organism>
<evidence type="ECO:0000313" key="3">
    <source>
        <dbReference type="Proteomes" id="UP000006514"/>
    </source>
</evidence>
<dbReference type="InParanoid" id="J0L8P4"/>